<reference evidence="2" key="1">
    <citation type="journal article" date="2015" name="Proc. Natl. Acad. Sci. U.S.A.">
        <title>Genome sequence of the Asian Tiger mosquito, Aedes albopictus, reveals insights into its biology, genetics, and evolution.</title>
        <authorList>
            <person name="Chen X.G."/>
            <person name="Jiang X."/>
            <person name="Gu J."/>
            <person name="Xu M."/>
            <person name="Wu Y."/>
            <person name="Deng Y."/>
            <person name="Zhang C."/>
            <person name="Bonizzoni M."/>
            <person name="Dermauw W."/>
            <person name="Vontas J."/>
            <person name="Armbruster P."/>
            <person name="Huang X."/>
            <person name="Yang Y."/>
            <person name="Zhang H."/>
            <person name="He W."/>
            <person name="Peng H."/>
            <person name="Liu Y."/>
            <person name="Wu K."/>
            <person name="Chen J."/>
            <person name="Lirakis M."/>
            <person name="Topalis P."/>
            <person name="Van Leeuwen T."/>
            <person name="Hall A.B."/>
            <person name="Jiang X."/>
            <person name="Thorpe C."/>
            <person name="Mueller R.L."/>
            <person name="Sun C."/>
            <person name="Waterhouse R.M."/>
            <person name="Yan G."/>
            <person name="Tu Z.J."/>
            <person name="Fang X."/>
            <person name="James A.A."/>
        </authorList>
    </citation>
    <scope>NUCLEOTIDE SEQUENCE [LARGE SCALE GENOMIC DNA]</scope>
    <source>
        <strain evidence="2">Foshan</strain>
    </source>
</reference>
<protein>
    <submittedName>
        <fullName evidence="1">Uncharacterized protein</fullName>
    </submittedName>
</protein>
<dbReference type="EnsemblMetazoa" id="AALFPA23_003077.R3243">
    <property type="protein sequence ID" value="AALFPA23_003077.P3243"/>
    <property type="gene ID" value="AALFPA23_003077"/>
</dbReference>
<evidence type="ECO:0000313" key="1">
    <source>
        <dbReference type="EnsemblMetazoa" id="AALFPA23_003077.P3243"/>
    </source>
</evidence>
<dbReference type="SUPFAM" id="SSF54843">
    <property type="entry name" value="Ribosomal protein L22"/>
    <property type="match status" value="1"/>
</dbReference>
<name>A0ABM1XUT7_AEDAL</name>
<reference evidence="1" key="2">
    <citation type="submission" date="2025-05" db="UniProtKB">
        <authorList>
            <consortium name="EnsemblMetazoa"/>
        </authorList>
    </citation>
    <scope>IDENTIFICATION</scope>
    <source>
        <strain evidence="1">Foshan</strain>
    </source>
</reference>
<dbReference type="Proteomes" id="UP000069940">
    <property type="component" value="Unassembled WGS sequence"/>
</dbReference>
<sequence>MGRYDKVPDYDAKSRISNFRLHCKNARETHFYEEECFPFRRFNSGAALCAQAKHWNTSIGRLPKKSDEFLLELLWTTSQITRVPRLHGRVKLPWQEEKMMRWSMVP</sequence>
<dbReference type="GeneID" id="134292244"/>
<keyword evidence="2" id="KW-1185">Reference proteome</keyword>
<proteinExistence type="predicted"/>
<organism evidence="1 2">
    <name type="scientific">Aedes albopictus</name>
    <name type="common">Asian tiger mosquito</name>
    <name type="synonym">Stegomyia albopicta</name>
    <dbReference type="NCBI Taxonomy" id="7160"/>
    <lineage>
        <taxon>Eukaryota</taxon>
        <taxon>Metazoa</taxon>
        <taxon>Ecdysozoa</taxon>
        <taxon>Arthropoda</taxon>
        <taxon>Hexapoda</taxon>
        <taxon>Insecta</taxon>
        <taxon>Pterygota</taxon>
        <taxon>Neoptera</taxon>
        <taxon>Endopterygota</taxon>
        <taxon>Diptera</taxon>
        <taxon>Nematocera</taxon>
        <taxon>Culicoidea</taxon>
        <taxon>Culicidae</taxon>
        <taxon>Culicinae</taxon>
        <taxon>Aedini</taxon>
        <taxon>Aedes</taxon>
        <taxon>Stegomyia</taxon>
    </lineage>
</organism>
<dbReference type="PANTHER" id="PTHR11593:SF10">
    <property type="entry name" value="60S RIBOSOMAL PROTEIN L17"/>
    <property type="match status" value="1"/>
</dbReference>
<dbReference type="InterPro" id="IPR005721">
    <property type="entry name" value="Ribosomal_uL22_euk/arc"/>
</dbReference>
<accession>A0ABM1XUT7</accession>
<dbReference type="Gene3D" id="3.90.470.10">
    <property type="entry name" value="Ribosomal protein L22/L17"/>
    <property type="match status" value="1"/>
</dbReference>
<dbReference type="InterPro" id="IPR036394">
    <property type="entry name" value="Ribosomal_uL22_sf"/>
</dbReference>
<evidence type="ECO:0000313" key="2">
    <source>
        <dbReference type="Proteomes" id="UP000069940"/>
    </source>
</evidence>
<dbReference type="PANTHER" id="PTHR11593">
    <property type="entry name" value="60S RIBOSOMAL PROTEIN L17"/>
    <property type="match status" value="1"/>
</dbReference>
<dbReference type="RefSeq" id="XP_062717219.1">
    <property type="nucleotide sequence ID" value="XM_062861235.1"/>
</dbReference>